<dbReference type="AlphaFoldDB" id="A0A4Y9VRU1"/>
<evidence type="ECO:0000256" key="8">
    <source>
        <dbReference type="ARBA" id="ARBA00024235"/>
    </source>
</evidence>
<dbReference type="PIRSF" id="PIRSF006170">
    <property type="entry name" value="YfgM"/>
    <property type="match status" value="1"/>
</dbReference>
<dbReference type="GO" id="GO:0005886">
    <property type="term" value="C:plasma membrane"/>
    <property type="evidence" value="ECO:0007669"/>
    <property type="project" value="UniProtKB-SubCell"/>
</dbReference>
<dbReference type="RefSeq" id="WP_135277537.1">
    <property type="nucleotide sequence ID" value="NZ_PQVH01000008.1"/>
</dbReference>
<evidence type="ECO:0000313" key="11">
    <source>
        <dbReference type="EMBL" id="TFW71816.1"/>
    </source>
</evidence>
<keyword evidence="4 9" id="KW-1133">Transmembrane helix</keyword>
<dbReference type="InterPro" id="IPR018704">
    <property type="entry name" value="SecYEG/CpoB_TPR"/>
</dbReference>
<keyword evidence="6" id="KW-0143">Chaperone</keyword>
<organism evidence="11 12">
    <name type="scientific">Methylotenera oryzisoli</name>
    <dbReference type="NCBI Taxonomy" id="2080758"/>
    <lineage>
        <taxon>Bacteria</taxon>
        <taxon>Pseudomonadati</taxon>
        <taxon>Pseudomonadota</taxon>
        <taxon>Betaproteobacteria</taxon>
        <taxon>Nitrosomonadales</taxon>
        <taxon>Methylophilaceae</taxon>
        <taxon>Methylotenera</taxon>
    </lineage>
</organism>
<dbReference type="SUPFAM" id="SSF48452">
    <property type="entry name" value="TPR-like"/>
    <property type="match status" value="1"/>
</dbReference>
<evidence type="ECO:0000256" key="5">
    <source>
        <dbReference type="ARBA" id="ARBA00023136"/>
    </source>
</evidence>
<evidence type="ECO:0000256" key="9">
    <source>
        <dbReference type="SAM" id="Phobius"/>
    </source>
</evidence>
<keyword evidence="5 9" id="KW-0472">Membrane</keyword>
<evidence type="ECO:0000256" key="3">
    <source>
        <dbReference type="ARBA" id="ARBA00022692"/>
    </source>
</evidence>
<reference evidence="11 12" key="1">
    <citation type="submission" date="2018-02" db="EMBL/GenBank/DDBJ databases">
        <title>A novel lanthanide dependent methylotroph, Methylotenera sp. La3113.</title>
        <authorList>
            <person name="Lv H."/>
            <person name="Tani A."/>
        </authorList>
    </citation>
    <scope>NUCLEOTIDE SEQUENCE [LARGE SCALE GENOMIC DNA]</scope>
    <source>
        <strain evidence="11 12">La3113</strain>
    </source>
</reference>
<evidence type="ECO:0000256" key="6">
    <source>
        <dbReference type="ARBA" id="ARBA00023186"/>
    </source>
</evidence>
<feature type="domain" description="Ancillary SecYEG translocon subunit/Cell division coordinator CpoB TPR" evidence="10">
    <location>
        <begin position="15"/>
        <end position="207"/>
    </location>
</feature>
<dbReference type="OrthoDB" id="8521102at2"/>
<dbReference type="Proteomes" id="UP000297706">
    <property type="component" value="Unassembled WGS sequence"/>
</dbReference>
<dbReference type="InterPro" id="IPR011990">
    <property type="entry name" value="TPR-like_helical_dom_sf"/>
</dbReference>
<evidence type="ECO:0000256" key="4">
    <source>
        <dbReference type="ARBA" id="ARBA00022989"/>
    </source>
</evidence>
<sequence length="207" mass="22810">MAYDLEEQEQLDELKAWWKTYGKMVSNLVIGLLVAYAAYQGWTYYQTKQAVNASTEYQALQVVDTKDTKSFQAKAAVLMEKYSATPYAGRAAVLAAKANYEANQIKSAKAQLEWAISNAKETSVSAIASLQLANILAEENNFDAALKVLEAKHDAGFDGLFLDLKGDVLLGLGKRDEAKAAYELALTKLDAQGRYRHLTQQKIDSLG</sequence>
<proteinExistence type="inferred from homology"/>
<comment type="subcellular location">
    <subcellularLocation>
        <location evidence="1">Cell membrane</location>
        <topology evidence="1">Single-pass type II membrane protein</topology>
    </subcellularLocation>
</comment>
<keyword evidence="12" id="KW-1185">Reference proteome</keyword>
<evidence type="ECO:0000313" key="12">
    <source>
        <dbReference type="Proteomes" id="UP000297706"/>
    </source>
</evidence>
<evidence type="ECO:0000256" key="7">
    <source>
        <dbReference type="ARBA" id="ARBA00024197"/>
    </source>
</evidence>
<keyword evidence="3 9" id="KW-0812">Transmembrane</keyword>
<dbReference type="GO" id="GO:0044877">
    <property type="term" value="F:protein-containing complex binding"/>
    <property type="evidence" value="ECO:0007669"/>
    <property type="project" value="InterPro"/>
</dbReference>
<comment type="similarity">
    <text evidence="7">Belongs to the YfgM family.</text>
</comment>
<keyword evidence="2" id="KW-1003">Cell membrane</keyword>
<dbReference type="PANTHER" id="PTHR38035:SF1">
    <property type="entry name" value="ANCILLARY SECYEG TRANSLOCON SUBUNIT"/>
    <property type="match status" value="1"/>
</dbReference>
<gene>
    <name evidence="11" type="ORF">C3Y98_06950</name>
</gene>
<dbReference type="Pfam" id="PF09976">
    <property type="entry name" value="TPR_21"/>
    <property type="match status" value="1"/>
</dbReference>
<dbReference type="InterPro" id="IPR026039">
    <property type="entry name" value="YfgM"/>
</dbReference>
<accession>A0A4Y9VRU1</accession>
<comment type="caution">
    <text evidence="11">The sequence shown here is derived from an EMBL/GenBank/DDBJ whole genome shotgun (WGS) entry which is preliminary data.</text>
</comment>
<name>A0A4Y9VRU1_9PROT</name>
<evidence type="ECO:0000256" key="1">
    <source>
        <dbReference type="ARBA" id="ARBA00004401"/>
    </source>
</evidence>
<dbReference type="EMBL" id="PQVH01000008">
    <property type="protein sequence ID" value="TFW71816.1"/>
    <property type="molecule type" value="Genomic_DNA"/>
</dbReference>
<dbReference type="PANTHER" id="PTHR38035">
    <property type="entry name" value="UPF0070 PROTEIN YFGM"/>
    <property type="match status" value="1"/>
</dbReference>
<evidence type="ECO:0000256" key="2">
    <source>
        <dbReference type="ARBA" id="ARBA00022475"/>
    </source>
</evidence>
<feature type="transmembrane region" description="Helical" evidence="9">
    <location>
        <begin position="20"/>
        <end position="39"/>
    </location>
</feature>
<protein>
    <recommendedName>
        <fullName evidence="8">Ancillary SecYEG translocon subunit</fullName>
    </recommendedName>
</protein>
<dbReference type="Gene3D" id="1.25.40.10">
    <property type="entry name" value="Tetratricopeptide repeat domain"/>
    <property type="match status" value="1"/>
</dbReference>
<evidence type="ECO:0000259" key="10">
    <source>
        <dbReference type="Pfam" id="PF09976"/>
    </source>
</evidence>